<evidence type="ECO:0000313" key="9">
    <source>
        <dbReference type="Proteomes" id="UP001415857"/>
    </source>
</evidence>
<evidence type="ECO:0000256" key="2">
    <source>
        <dbReference type="ARBA" id="ARBA00023015"/>
    </source>
</evidence>
<dbReference type="PROSITE" id="PS50982">
    <property type="entry name" value="MBD"/>
    <property type="match status" value="1"/>
</dbReference>
<evidence type="ECO:0000256" key="6">
    <source>
        <dbReference type="SAM" id="MobiDB-lite"/>
    </source>
</evidence>
<proteinExistence type="predicted"/>
<protein>
    <recommendedName>
        <fullName evidence="7">MBD domain-containing protein</fullName>
    </recommendedName>
</protein>
<dbReference type="GO" id="GO:0005634">
    <property type="term" value="C:nucleus"/>
    <property type="evidence" value="ECO:0007669"/>
    <property type="project" value="UniProtKB-SubCell"/>
</dbReference>
<keyword evidence="9" id="KW-1185">Reference proteome</keyword>
<comment type="subcellular location">
    <subcellularLocation>
        <location evidence="1">Nucleus</location>
    </subcellularLocation>
</comment>
<feature type="compositionally biased region" description="Basic and acidic residues" evidence="6">
    <location>
        <begin position="84"/>
        <end position="96"/>
    </location>
</feature>
<gene>
    <name evidence="8" type="ORF">L1049_003678</name>
</gene>
<evidence type="ECO:0000256" key="4">
    <source>
        <dbReference type="ARBA" id="ARBA00023163"/>
    </source>
</evidence>
<dbReference type="Pfam" id="PF01429">
    <property type="entry name" value="MBD"/>
    <property type="match status" value="1"/>
</dbReference>
<name>A0AAP0RR12_LIQFO</name>
<dbReference type="PANTHER" id="PTHR33729:SF12">
    <property type="entry name" value="MBD DOMAIN-CONTAINING PROTEIN"/>
    <property type="match status" value="1"/>
</dbReference>
<dbReference type="SUPFAM" id="SSF54171">
    <property type="entry name" value="DNA-binding domain"/>
    <property type="match status" value="1"/>
</dbReference>
<dbReference type="EMBL" id="JBBPBK010000007">
    <property type="protein sequence ID" value="KAK9280789.1"/>
    <property type="molecule type" value="Genomic_DNA"/>
</dbReference>
<feature type="compositionally biased region" description="Basic and acidic residues" evidence="6">
    <location>
        <begin position="116"/>
        <end position="162"/>
    </location>
</feature>
<reference evidence="8 9" key="1">
    <citation type="journal article" date="2024" name="Plant J.">
        <title>Genome sequences and population genomics reveal climatic adaptation and genomic divergence between two closely related sweetgum species.</title>
        <authorList>
            <person name="Xu W.Q."/>
            <person name="Ren C.Q."/>
            <person name="Zhang X.Y."/>
            <person name="Comes H.P."/>
            <person name="Liu X.H."/>
            <person name="Li Y.G."/>
            <person name="Kettle C.J."/>
            <person name="Jalonen R."/>
            <person name="Gaisberger H."/>
            <person name="Ma Y.Z."/>
            <person name="Qiu Y.X."/>
        </authorList>
    </citation>
    <scope>NUCLEOTIDE SEQUENCE [LARGE SCALE GENOMIC DNA]</scope>
    <source>
        <strain evidence="8">Hangzhou</strain>
    </source>
</reference>
<dbReference type="Gene3D" id="3.30.890.10">
    <property type="entry name" value="Methyl-cpg-binding Protein 2, Chain A"/>
    <property type="match status" value="1"/>
</dbReference>
<keyword evidence="4" id="KW-0804">Transcription</keyword>
<dbReference type="InterPro" id="IPR016177">
    <property type="entry name" value="DNA-bd_dom_sf"/>
</dbReference>
<feature type="domain" description="MBD" evidence="7">
    <location>
        <begin position="14"/>
        <end position="84"/>
    </location>
</feature>
<comment type="caution">
    <text evidence="8">The sequence shown here is derived from an EMBL/GenBank/DDBJ whole genome shotgun (WGS) entry which is preliminary data.</text>
</comment>
<dbReference type="Proteomes" id="UP001415857">
    <property type="component" value="Unassembled WGS sequence"/>
</dbReference>
<evidence type="ECO:0000259" key="7">
    <source>
        <dbReference type="PROSITE" id="PS50982"/>
    </source>
</evidence>
<evidence type="ECO:0000313" key="8">
    <source>
        <dbReference type="EMBL" id="KAK9280789.1"/>
    </source>
</evidence>
<dbReference type="InterPro" id="IPR039622">
    <property type="entry name" value="MBD10/11"/>
</dbReference>
<feature type="compositionally biased region" description="Basic and acidic residues" evidence="6">
    <location>
        <begin position="295"/>
        <end position="321"/>
    </location>
</feature>
<evidence type="ECO:0000256" key="5">
    <source>
        <dbReference type="ARBA" id="ARBA00023242"/>
    </source>
</evidence>
<evidence type="ECO:0000256" key="3">
    <source>
        <dbReference type="ARBA" id="ARBA00023125"/>
    </source>
</evidence>
<feature type="compositionally biased region" description="Basic and acidic residues" evidence="6">
    <location>
        <begin position="192"/>
        <end position="207"/>
    </location>
</feature>
<sequence length="348" mass="38212">MASTVDKETQSGPQDEVVSVELLAPPAWKKLFMPKKGGTPRKNEIIFIAPTGEEINNRRQLEQYLKSHPGNPAISEFDWGTGETPRRSARISEKVKATPPSESEPPKKRGRKSSGSKKESKETEAAPEGTEDKKEIQMQDLEVSEKENAEAEKEKDVSKESQVENGGKTQELADQTKSPDVNMQETGQEEAIAGKDIKIQSDTEETKTGNAETEALVVDKPVVEADGTEVIRDGKEDVGDKEVLEKVEQPQTVAEKENSATEEKQEKPEIVTVETNEGAEKEKPNKMAPASEGVIEEKQEIKESDGKCDFEEGEKSKKMEGEVIENGKVNQMGRADVSQHPAPSPVSC</sequence>
<keyword evidence="5" id="KW-0539">Nucleus</keyword>
<dbReference type="InterPro" id="IPR001739">
    <property type="entry name" value="Methyl_CpG_DNA-bd"/>
</dbReference>
<accession>A0AAP0RR12</accession>
<evidence type="ECO:0000256" key="1">
    <source>
        <dbReference type="ARBA" id="ARBA00004123"/>
    </source>
</evidence>
<feature type="compositionally biased region" description="Polar residues" evidence="6">
    <location>
        <begin position="163"/>
        <end position="186"/>
    </location>
</feature>
<keyword evidence="2" id="KW-0805">Transcription regulation</keyword>
<keyword evidence="3" id="KW-0238">DNA-binding</keyword>
<organism evidence="8 9">
    <name type="scientific">Liquidambar formosana</name>
    <name type="common">Formosan gum</name>
    <dbReference type="NCBI Taxonomy" id="63359"/>
    <lineage>
        <taxon>Eukaryota</taxon>
        <taxon>Viridiplantae</taxon>
        <taxon>Streptophyta</taxon>
        <taxon>Embryophyta</taxon>
        <taxon>Tracheophyta</taxon>
        <taxon>Spermatophyta</taxon>
        <taxon>Magnoliopsida</taxon>
        <taxon>eudicotyledons</taxon>
        <taxon>Gunneridae</taxon>
        <taxon>Pentapetalae</taxon>
        <taxon>Saxifragales</taxon>
        <taxon>Altingiaceae</taxon>
        <taxon>Liquidambar</taxon>
    </lineage>
</organism>
<dbReference type="AlphaFoldDB" id="A0AAP0RR12"/>
<dbReference type="PANTHER" id="PTHR33729">
    <property type="entry name" value="METHYL-CPG BINDING DOMAIN CONTAINING PROTEIN, EXPRESSED"/>
    <property type="match status" value="1"/>
</dbReference>
<feature type="compositionally biased region" description="Basic and acidic residues" evidence="6">
    <location>
        <begin position="229"/>
        <end position="269"/>
    </location>
</feature>
<feature type="region of interest" description="Disordered" evidence="6">
    <location>
        <begin position="61"/>
        <end position="348"/>
    </location>
</feature>
<dbReference type="GO" id="GO:0003677">
    <property type="term" value="F:DNA binding"/>
    <property type="evidence" value="ECO:0007669"/>
    <property type="project" value="UniProtKB-KW"/>
</dbReference>